<evidence type="ECO:0000256" key="1">
    <source>
        <dbReference type="ARBA" id="ARBA00023015"/>
    </source>
</evidence>
<dbReference type="InterPro" id="IPR050109">
    <property type="entry name" value="HTH-type_TetR-like_transc_reg"/>
</dbReference>
<accession>A0A161HPS5</accession>
<dbReference type="SUPFAM" id="SSF48498">
    <property type="entry name" value="Tetracyclin repressor-like, C-terminal domain"/>
    <property type="match status" value="1"/>
</dbReference>
<name>A0A161HPS5_9MICO</name>
<organism evidence="7 8">
    <name type="scientific">Isoptericola dokdonensis DS-3</name>
    <dbReference type="NCBI Taxonomy" id="1300344"/>
    <lineage>
        <taxon>Bacteria</taxon>
        <taxon>Bacillati</taxon>
        <taxon>Actinomycetota</taxon>
        <taxon>Actinomycetes</taxon>
        <taxon>Micrococcales</taxon>
        <taxon>Promicromonosporaceae</taxon>
        <taxon>Isoptericola</taxon>
    </lineage>
</organism>
<dbReference type="Proteomes" id="UP000076794">
    <property type="component" value="Chromosome"/>
</dbReference>
<keyword evidence="8" id="KW-1185">Reference proteome</keyword>
<keyword evidence="1" id="KW-0805">Transcription regulation</keyword>
<feature type="region of interest" description="Disordered" evidence="5">
    <location>
        <begin position="1"/>
        <end position="30"/>
    </location>
</feature>
<dbReference type="Pfam" id="PF00440">
    <property type="entry name" value="TetR_N"/>
    <property type="match status" value="1"/>
</dbReference>
<feature type="DNA-binding region" description="H-T-H motif" evidence="4">
    <location>
        <begin position="52"/>
        <end position="71"/>
    </location>
</feature>
<dbReference type="Gene3D" id="1.10.357.10">
    <property type="entry name" value="Tetracycline Repressor, domain 2"/>
    <property type="match status" value="1"/>
</dbReference>
<dbReference type="STRING" id="1300344.I598_1499"/>
<dbReference type="InterPro" id="IPR001647">
    <property type="entry name" value="HTH_TetR"/>
</dbReference>
<dbReference type="PRINTS" id="PR00455">
    <property type="entry name" value="HTHTETR"/>
</dbReference>
<evidence type="ECO:0000256" key="5">
    <source>
        <dbReference type="SAM" id="MobiDB-lite"/>
    </source>
</evidence>
<gene>
    <name evidence="7" type="ORF">I598_1499</name>
</gene>
<dbReference type="InterPro" id="IPR009057">
    <property type="entry name" value="Homeodomain-like_sf"/>
</dbReference>
<evidence type="ECO:0000256" key="2">
    <source>
        <dbReference type="ARBA" id="ARBA00023125"/>
    </source>
</evidence>
<keyword evidence="3" id="KW-0804">Transcription</keyword>
<dbReference type="GO" id="GO:0003700">
    <property type="term" value="F:DNA-binding transcription factor activity"/>
    <property type="evidence" value="ECO:0007669"/>
    <property type="project" value="TreeGrafter"/>
</dbReference>
<proteinExistence type="predicted"/>
<feature type="compositionally biased region" description="Low complexity" evidence="5">
    <location>
        <begin position="15"/>
        <end position="30"/>
    </location>
</feature>
<dbReference type="AlphaFoldDB" id="A0A161HPS5"/>
<dbReference type="EMBL" id="CP014209">
    <property type="protein sequence ID" value="ANC31052.1"/>
    <property type="molecule type" value="Genomic_DNA"/>
</dbReference>
<dbReference type="GO" id="GO:0000976">
    <property type="term" value="F:transcription cis-regulatory region binding"/>
    <property type="evidence" value="ECO:0007669"/>
    <property type="project" value="TreeGrafter"/>
</dbReference>
<dbReference type="PROSITE" id="PS50977">
    <property type="entry name" value="HTH_TETR_2"/>
    <property type="match status" value="1"/>
</dbReference>
<dbReference type="PANTHER" id="PTHR30055:SF234">
    <property type="entry name" value="HTH-TYPE TRANSCRIPTIONAL REGULATOR BETI"/>
    <property type="match status" value="1"/>
</dbReference>
<reference evidence="7 8" key="1">
    <citation type="submission" date="2016-01" db="EMBL/GenBank/DDBJ databases">
        <title>Complete genome sequence of a soil Actinobacterium, Isoptericola dokdonensis DS-3.</title>
        <authorList>
            <person name="Kwon S.-K."/>
            <person name="Kim J.F."/>
        </authorList>
    </citation>
    <scope>NUCLEOTIDE SEQUENCE [LARGE SCALE GENOMIC DNA]</scope>
    <source>
        <strain evidence="7 8">DS-3</strain>
    </source>
</reference>
<feature type="domain" description="HTH tetR-type" evidence="6">
    <location>
        <begin position="30"/>
        <end position="89"/>
    </location>
</feature>
<sequence>MSGSVAYTSTVTTQAGSSSRRSNPGPRAAARNRAALLAAAREVFAEHGAHAPLNAVARRAGVGQGSLYRHFPDRVELVIALFEEQVVALEERAVDPDARLADLLGLITRHAMDSVVSIDLVSARPEEHPDRRLMDLRARVADVLATRVHDAVAAGAVPPGTTVEDLLLGVELVTAALTRRPATERASYAARAWALLGFDAAPPR</sequence>
<dbReference type="PATRIC" id="fig|1300344.3.peg.1505"/>
<evidence type="ECO:0000256" key="4">
    <source>
        <dbReference type="PROSITE-ProRule" id="PRU00335"/>
    </source>
</evidence>
<evidence type="ECO:0000313" key="7">
    <source>
        <dbReference type="EMBL" id="ANC31052.1"/>
    </source>
</evidence>
<dbReference type="KEGG" id="ido:I598_1499"/>
<feature type="compositionally biased region" description="Polar residues" evidence="5">
    <location>
        <begin position="1"/>
        <end position="14"/>
    </location>
</feature>
<dbReference type="PANTHER" id="PTHR30055">
    <property type="entry name" value="HTH-TYPE TRANSCRIPTIONAL REGULATOR RUTR"/>
    <property type="match status" value="1"/>
</dbReference>
<evidence type="ECO:0000313" key="8">
    <source>
        <dbReference type="Proteomes" id="UP000076794"/>
    </source>
</evidence>
<evidence type="ECO:0000259" key="6">
    <source>
        <dbReference type="PROSITE" id="PS50977"/>
    </source>
</evidence>
<keyword evidence="2 4" id="KW-0238">DNA-binding</keyword>
<protein>
    <submittedName>
        <fullName evidence="7">DNA-binding transcriptional repressor AcrR</fullName>
    </submittedName>
</protein>
<evidence type="ECO:0000256" key="3">
    <source>
        <dbReference type="ARBA" id="ARBA00023163"/>
    </source>
</evidence>
<dbReference type="InterPro" id="IPR036271">
    <property type="entry name" value="Tet_transcr_reg_TetR-rel_C_sf"/>
</dbReference>
<dbReference type="SUPFAM" id="SSF46689">
    <property type="entry name" value="Homeodomain-like"/>
    <property type="match status" value="1"/>
</dbReference>